<proteinExistence type="predicted"/>
<keyword evidence="2" id="KW-1185">Reference proteome</keyword>
<dbReference type="EMBL" id="CAJJDN010000005">
    <property type="protein sequence ID" value="CAD8051288.1"/>
    <property type="molecule type" value="Genomic_DNA"/>
</dbReference>
<organism evidence="1 2">
    <name type="scientific">Paramecium sonneborni</name>
    <dbReference type="NCBI Taxonomy" id="65129"/>
    <lineage>
        <taxon>Eukaryota</taxon>
        <taxon>Sar</taxon>
        <taxon>Alveolata</taxon>
        <taxon>Ciliophora</taxon>
        <taxon>Intramacronucleata</taxon>
        <taxon>Oligohymenophorea</taxon>
        <taxon>Peniculida</taxon>
        <taxon>Parameciidae</taxon>
        <taxon>Paramecium</taxon>
    </lineage>
</organism>
<name>A0A8S1K7M8_9CILI</name>
<gene>
    <name evidence="1" type="ORF">PSON_ATCC_30995.1.T0050499</name>
</gene>
<reference evidence="1" key="1">
    <citation type="submission" date="2021-01" db="EMBL/GenBank/DDBJ databases">
        <authorList>
            <consortium name="Genoscope - CEA"/>
            <person name="William W."/>
        </authorList>
    </citation>
    <scope>NUCLEOTIDE SEQUENCE</scope>
</reference>
<accession>A0A8S1K7M8</accession>
<dbReference type="Proteomes" id="UP000692954">
    <property type="component" value="Unassembled WGS sequence"/>
</dbReference>
<evidence type="ECO:0000313" key="1">
    <source>
        <dbReference type="EMBL" id="CAD8051288.1"/>
    </source>
</evidence>
<dbReference type="AlphaFoldDB" id="A0A8S1K7M8"/>
<sequence length="39" mass="4798">MQLKNKINIHVFKNSQFYSCRFEFYEDENCCFEDNDGQI</sequence>
<protein>
    <submittedName>
        <fullName evidence="1">Uncharacterized protein</fullName>
    </submittedName>
</protein>
<comment type="caution">
    <text evidence="1">The sequence shown here is derived from an EMBL/GenBank/DDBJ whole genome shotgun (WGS) entry which is preliminary data.</text>
</comment>
<evidence type="ECO:0000313" key="2">
    <source>
        <dbReference type="Proteomes" id="UP000692954"/>
    </source>
</evidence>